<gene>
    <name evidence="4" type="ORF">Atai01_78250</name>
</gene>
<dbReference type="GO" id="GO:0018580">
    <property type="term" value="F:nitronate monooxygenase activity"/>
    <property type="evidence" value="ECO:0007669"/>
    <property type="project" value="InterPro"/>
</dbReference>
<keyword evidence="3" id="KW-0560">Oxidoreductase</keyword>
<dbReference type="EMBL" id="BSTI01000032">
    <property type="protein sequence ID" value="GLY71206.1"/>
    <property type="molecule type" value="Genomic_DNA"/>
</dbReference>
<dbReference type="CDD" id="cd04730">
    <property type="entry name" value="NPD_like"/>
    <property type="match status" value="1"/>
</dbReference>
<dbReference type="InterPro" id="IPR013785">
    <property type="entry name" value="Aldolase_TIM"/>
</dbReference>
<name>A0A9W6R8P1_9PSEU</name>
<dbReference type="AlphaFoldDB" id="A0A9W6R8P1"/>
<comment type="caution">
    <text evidence="4">The sequence shown here is derived from an EMBL/GenBank/DDBJ whole genome shotgun (WGS) entry which is preliminary data.</text>
</comment>
<keyword evidence="1" id="KW-0285">Flavoprotein</keyword>
<dbReference type="InterPro" id="IPR004136">
    <property type="entry name" value="NMO"/>
</dbReference>
<accession>A0A9W6R8P1</accession>
<evidence type="ECO:0000256" key="2">
    <source>
        <dbReference type="ARBA" id="ARBA00022643"/>
    </source>
</evidence>
<evidence type="ECO:0000256" key="3">
    <source>
        <dbReference type="ARBA" id="ARBA00023002"/>
    </source>
</evidence>
<dbReference type="Proteomes" id="UP001165136">
    <property type="component" value="Unassembled WGS sequence"/>
</dbReference>
<keyword evidence="2" id="KW-0288">FMN</keyword>
<reference evidence="4" key="1">
    <citation type="submission" date="2023-03" db="EMBL/GenBank/DDBJ databases">
        <title>Amycolatopsis taiwanensis NBRC 103393.</title>
        <authorList>
            <person name="Ichikawa N."/>
            <person name="Sato H."/>
            <person name="Tonouchi N."/>
        </authorList>
    </citation>
    <scope>NUCLEOTIDE SEQUENCE</scope>
    <source>
        <strain evidence="4">NBRC 103393</strain>
    </source>
</reference>
<evidence type="ECO:0000313" key="5">
    <source>
        <dbReference type="Proteomes" id="UP001165136"/>
    </source>
</evidence>
<dbReference type="PANTHER" id="PTHR32332">
    <property type="entry name" value="2-NITROPROPANE DIOXYGENASE"/>
    <property type="match status" value="1"/>
</dbReference>
<proteinExistence type="predicted"/>
<dbReference type="Gene3D" id="3.20.20.70">
    <property type="entry name" value="Aldolase class I"/>
    <property type="match status" value="1"/>
</dbReference>
<evidence type="ECO:0008006" key="6">
    <source>
        <dbReference type="Google" id="ProtNLM"/>
    </source>
</evidence>
<protein>
    <recommendedName>
        <fullName evidence="6">Oxidoreductase</fullName>
    </recommendedName>
</protein>
<keyword evidence="5" id="KW-1185">Reference proteome</keyword>
<organism evidence="4 5">
    <name type="scientific">Amycolatopsis taiwanensis</name>
    <dbReference type="NCBI Taxonomy" id="342230"/>
    <lineage>
        <taxon>Bacteria</taxon>
        <taxon>Bacillati</taxon>
        <taxon>Actinomycetota</taxon>
        <taxon>Actinomycetes</taxon>
        <taxon>Pseudonocardiales</taxon>
        <taxon>Pseudonocardiaceae</taxon>
        <taxon>Amycolatopsis</taxon>
    </lineage>
</organism>
<sequence length="318" mass="32738">MDFPVALAGMPGIAGGRLAGAVAGAGGLGTIGLLPPGELQAAIGRVRDEAPGRCVAVNLLMQFARRRHVQACVDAGVDVVVLAFGGDAALVRELRDAGVFVLVMVGTEHQARAAVAWGADGLIAQGREAGGHLVGTVAALEFLPQALAVAQERPVFLAGGVATAGDTAAALAAGAAGVVAGTRFVLTEESGAHREYQRRILAAGATVETTLFGLGWPLRHRVVPNTATDRWCRADGTARRIPALVNSLSAPLARWAPENSERSVIRMQRPAIPLFSPAAPLEGMPEQWVDRAALYAGESVLRINGVVPAKQAVAELAG</sequence>
<evidence type="ECO:0000256" key="1">
    <source>
        <dbReference type="ARBA" id="ARBA00022630"/>
    </source>
</evidence>
<evidence type="ECO:0000313" key="4">
    <source>
        <dbReference type="EMBL" id="GLY71206.1"/>
    </source>
</evidence>
<dbReference type="Pfam" id="PF03060">
    <property type="entry name" value="NMO"/>
    <property type="match status" value="1"/>
</dbReference>
<dbReference type="SUPFAM" id="SSF51412">
    <property type="entry name" value="Inosine monophosphate dehydrogenase (IMPDH)"/>
    <property type="match status" value="1"/>
</dbReference>